<reference evidence="2" key="1">
    <citation type="journal article" date="2012" name="PLoS ONE">
        <title>Functional metagenomics unveils a multifunctional glycosyl hydrolase from the family 43 catalysing the breakdown of plant polymers in the calf rumen.</title>
        <authorList>
            <person name="Ferrer M."/>
            <person name="Ghazi A."/>
            <person name="Beloqui A."/>
            <person name="Vieites J.M."/>
            <person name="Lopez-Cortes N."/>
            <person name="Marin-Navarro J."/>
            <person name="Nechitaylo T.Y."/>
            <person name="Guazzaroni M.E."/>
            <person name="Polaina J."/>
            <person name="Waliczek A."/>
            <person name="Chernikova T.N."/>
            <person name="Reva O.N."/>
            <person name="Golyshina O.V."/>
            <person name="Golyshin P.N."/>
        </authorList>
    </citation>
    <scope>NUCLEOTIDE SEQUENCE</scope>
</reference>
<feature type="transmembrane region" description="Helical" evidence="1">
    <location>
        <begin position="113"/>
        <end position="134"/>
    </location>
</feature>
<keyword evidence="1" id="KW-1133">Transmembrane helix</keyword>
<keyword evidence="1" id="KW-0472">Membrane</keyword>
<feature type="transmembrane region" description="Helical" evidence="1">
    <location>
        <begin position="7"/>
        <end position="24"/>
    </location>
</feature>
<dbReference type="EMBL" id="JQ303337">
    <property type="protein sequence ID" value="AFN57647.1"/>
    <property type="molecule type" value="Genomic_DNA"/>
</dbReference>
<feature type="transmembrane region" description="Helical" evidence="1">
    <location>
        <begin position="68"/>
        <end position="86"/>
    </location>
</feature>
<feature type="transmembrane region" description="Helical" evidence="1">
    <location>
        <begin position="36"/>
        <end position="56"/>
    </location>
</feature>
<evidence type="ECO:0000313" key="2">
    <source>
        <dbReference type="EMBL" id="AFN57647.1"/>
    </source>
</evidence>
<name>I6YXC9_9BACT</name>
<organism evidence="2">
    <name type="scientific">uncultured bacterium r_01</name>
    <dbReference type="NCBI Taxonomy" id="1132276"/>
    <lineage>
        <taxon>Bacteria</taxon>
        <taxon>environmental samples</taxon>
    </lineage>
</organism>
<keyword evidence="1" id="KW-0812">Transmembrane</keyword>
<protein>
    <recommendedName>
        <fullName evidence="3">DUF4199 domain-containing protein</fullName>
    </recommendedName>
</protein>
<dbReference type="AlphaFoldDB" id="I6YXC9"/>
<sequence length="147" mass="16164">MDKVRSVLYGIGAALASWAVMIAADAFDEKVLDKSSLIGGIAYFAVPAIMLVVYIIHCNKRNPAASGLALWHTGFIGAFVPVWIYVYDSVNYNRFFVEQVKRGSFIDLNGLELMFYGITALAAFTAACGIYQLIRIGLSKRVTRSAR</sequence>
<proteinExistence type="predicted"/>
<evidence type="ECO:0008006" key="3">
    <source>
        <dbReference type="Google" id="ProtNLM"/>
    </source>
</evidence>
<evidence type="ECO:0000256" key="1">
    <source>
        <dbReference type="SAM" id="Phobius"/>
    </source>
</evidence>
<accession>I6YXC9</accession>